<gene>
    <name evidence="4" type="ORF">E4Q08_21600</name>
</gene>
<organism evidence="4 5">
    <name type="scientific">Candidatus Accumulibacter contiguus</name>
    <dbReference type="NCBI Taxonomy" id="2954381"/>
    <lineage>
        <taxon>Bacteria</taxon>
        <taxon>Pseudomonadati</taxon>
        <taxon>Pseudomonadota</taxon>
        <taxon>Betaproteobacteria</taxon>
        <taxon>Candidatus Accumulibacter</taxon>
    </lineage>
</organism>
<dbReference type="Pfam" id="PF04984">
    <property type="entry name" value="Phage_sheath_1"/>
    <property type="match status" value="1"/>
</dbReference>
<dbReference type="InterPro" id="IPR020287">
    <property type="entry name" value="Tail_sheath_C"/>
</dbReference>
<dbReference type="RefSeq" id="WP_169071903.1">
    <property type="nucleotide sequence ID" value="NZ_JAZKUC010000001.1"/>
</dbReference>
<dbReference type="Proteomes" id="UP000886469">
    <property type="component" value="Unassembled WGS sequence"/>
</dbReference>
<dbReference type="EMBL" id="SPMX01000087">
    <property type="protein sequence ID" value="NMQ07646.1"/>
    <property type="molecule type" value="Genomic_DNA"/>
</dbReference>
<feature type="domain" description="Tail sheath protein C-terminal" evidence="3">
    <location>
        <begin position="344"/>
        <end position="444"/>
    </location>
</feature>
<dbReference type="InterPro" id="IPR035089">
    <property type="entry name" value="Phage_sheath_subtilisin"/>
</dbReference>
<comment type="similarity">
    <text evidence="1">Belongs to the myoviridae tail sheath protein family.</text>
</comment>
<evidence type="ECO:0000313" key="4">
    <source>
        <dbReference type="EMBL" id="NMQ07646.1"/>
    </source>
</evidence>
<comment type="caution">
    <text evidence="4">The sequence shown here is derived from an EMBL/GenBank/DDBJ whole genome shotgun (WGS) entry which is preliminary data.</text>
</comment>
<keyword evidence="5" id="KW-1185">Reference proteome</keyword>
<accession>A0ABX1TGQ7</accession>
<feature type="domain" description="Tail sheath protein subtilisin-like" evidence="2">
    <location>
        <begin position="187"/>
        <end position="341"/>
    </location>
</feature>
<dbReference type="Pfam" id="PF17482">
    <property type="entry name" value="Phage_sheath_1C"/>
    <property type="match status" value="1"/>
</dbReference>
<evidence type="ECO:0000256" key="1">
    <source>
        <dbReference type="ARBA" id="ARBA00008005"/>
    </source>
</evidence>
<evidence type="ECO:0000313" key="5">
    <source>
        <dbReference type="Proteomes" id="UP000886469"/>
    </source>
</evidence>
<proteinExistence type="inferred from homology"/>
<protein>
    <submittedName>
        <fullName evidence="4">Phage tail sheath protein</fullName>
    </submittedName>
</protein>
<sequence length="446" mass="46969">MARIIPGVQVTVVKEVVPPQLSPSGVLGLIGITENEVPADSNTVRASSWSRFVEVCGAASAYSLPEARQALANGVFELVIVPLKSSVASKASVDLAIGKSKTFKLEARAAGTWANGFRVLVSHRAEKFDLEIRPPVGDAIEVHRGLDHTKLAESLQAASAVIRAGGPGNPGEAPAAGEYVLAAGKDAGEADYVNALQHLGNESDVDMVLAAVQDFGNVDSVTRIYSAVIAHCNQMSSNSQGRVGFGQVPPTAGDTDAKKMAPALLSERFVLLAPHGVAGAVAGRIGSLDYFESPTFKTLSGMGSLSRALPLEEQGSLLSSSVVPVVEQRGRGVIVLRGITTDGDQISVRRIADRAVRGVRMLGEMFIGRLNSEDGRGALKQKLIEFLVQMEKEGALVRSADGKEPAFTANVHSSPADFAQGIVRVDIAVRPVRAIDFIYATIFVQV</sequence>
<evidence type="ECO:0000259" key="2">
    <source>
        <dbReference type="Pfam" id="PF04984"/>
    </source>
</evidence>
<evidence type="ECO:0000259" key="3">
    <source>
        <dbReference type="Pfam" id="PF17482"/>
    </source>
</evidence>
<name>A0ABX1TGQ7_9PROT</name>
<reference evidence="4" key="1">
    <citation type="submission" date="2019-03" db="EMBL/GenBank/DDBJ databases">
        <title>Metabolic reconstructions from genomes of highly enriched 'Candidatus Accumulibacter' and 'Candidatus Competibacter' bioreactor populations.</title>
        <authorList>
            <person name="Annavajhala M.K."/>
            <person name="Welles L."/>
            <person name="Abbas B."/>
            <person name="Sorokin D."/>
            <person name="Park H."/>
            <person name="Van Loosdrecht M."/>
            <person name="Chandran K."/>
        </authorList>
    </citation>
    <scope>NUCLEOTIDE SEQUENCE</scope>
    <source>
        <strain evidence="4">SBR_L</strain>
    </source>
</reference>